<evidence type="ECO:0000313" key="3">
    <source>
        <dbReference type="Proteomes" id="UP000641588"/>
    </source>
</evidence>
<dbReference type="CDD" id="cd07385">
    <property type="entry name" value="MPP_YkuE_C"/>
    <property type="match status" value="1"/>
</dbReference>
<evidence type="ECO:0000259" key="1">
    <source>
        <dbReference type="Pfam" id="PF00149"/>
    </source>
</evidence>
<name>A0A972H022_9BACL</name>
<dbReference type="GO" id="GO:0008758">
    <property type="term" value="F:UDP-2,3-diacylglucosamine hydrolase activity"/>
    <property type="evidence" value="ECO:0007669"/>
    <property type="project" value="TreeGrafter"/>
</dbReference>
<dbReference type="InterPro" id="IPR004843">
    <property type="entry name" value="Calcineurin-like_PHP"/>
</dbReference>
<sequence length="282" mass="32292">MTTPNLMNRRSFLRKGMKLGLSMMGIGMVGAYPFIGERFWYQTKEVHLKVRNLPENFKNWKIVQFSDVHFGFHYGVEEFRRVVTIINRLKPDILFFTGDLVNTNESPELALPLLQELSAPRGGKWAVLGNHDYMTRAKVIKTLDKSQFNLLINQYSFIESDGQRLYIAGIDDVMYGEYSIDKAVQELSSQDCVLFLAHEPDIAEVSCTYNISAQFSGHSHGGQIRLPFYGPLISNKMAEQYEDGLYVVGENKMPLYVNRGIGTTNLPIRFFCRPEITVFYLS</sequence>
<proteinExistence type="predicted"/>
<dbReference type="Gene3D" id="3.60.21.10">
    <property type="match status" value="1"/>
</dbReference>
<comment type="caution">
    <text evidence="2">The sequence shown here is derived from an EMBL/GenBank/DDBJ whole genome shotgun (WGS) entry which is preliminary data.</text>
</comment>
<dbReference type="EMBL" id="WHOD01000109">
    <property type="protein sequence ID" value="NOU97308.1"/>
    <property type="molecule type" value="Genomic_DNA"/>
</dbReference>
<evidence type="ECO:0000313" key="2">
    <source>
        <dbReference type="EMBL" id="NOU97308.1"/>
    </source>
</evidence>
<feature type="domain" description="Calcineurin-like phosphoesterase" evidence="1">
    <location>
        <begin position="61"/>
        <end position="221"/>
    </location>
</feature>
<keyword evidence="3" id="KW-1185">Reference proteome</keyword>
<dbReference type="GO" id="GO:0009245">
    <property type="term" value="P:lipid A biosynthetic process"/>
    <property type="evidence" value="ECO:0007669"/>
    <property type="project" value="TreeGrafter"/>
</dbReference>
<dbReference type="Proteomes" id="UP000641588">
    <property type="component" value="Unassembled WGS sequence"/>
</dbReference>
<dbReference type="GO" id="GO:0016020">
    <property type="term" value="C:membrane"/>
    <property type="evidence" value="ECO:0007669"/>
    <property type="project" value="GOC"/>
</dbReference>
<dbReference type="PANTHER" id="PTHR31302:SF25">
    <property type="entry name" value="PHOSPHOESTERASE"/>
    <property type="match status" value="1"/>
</dbReference>
<dbReference type="InterPro" id="IPR051158">
    <property type="entry name" value="Metallophosphoesterase_sf"/>
</dbReference>
<reference evidence="2" key="1">
    <citation type="submission" date="2019-10" db="EMBL/GenBank/DDBJ databases">
        <title>Description of Paenibacillus glebae sp. nov.</title>
        <authorList>
            <person name="Carlier A."/>
            <person name="Qi S."/>
        </authorList>
    </citation>
    <scope>NUCLEOTIDE SEQUENCE</scope>
    <source>
        <strain evidence="2">LMG 31456</strain>
    </source>
</reference>
<protein>
    <submittedName>
        <fullName evidence="2">Metallophosphoesterase</fullName>
    </submittedName>
</protein>
<accession>A0A972H022</accession>
<dbReference type="PANTHER" id="PTHR31302">
    <property type="entry name" value="TRANSMEMBRANE PROTEIN WITH METALLOPHOSPHOESTERASE DOMAIN-RELATED"/>
    <property type="match status" value="1"/>
</dbReference>
<dbReference type="SUPFAM" id="SSF56300">
    <property type="entry name" value="Metallo-dependent phosphatases"/>
    <property type="match status" value="1"/>
</dbReference>
<organism evidence="2 3">
    <name type="scientific">Paenibacillus foliorum</name>
    <dbReference type="NCBI Taxonomy" id="2654974"/>
    <lineage>
        <taxon>Bacteria</taxon>
        <taxon>Bacillati</taxon>
        <taxon>Bacillota</taxon>
        <taxon>Bacilli</taxon>
        <taxon>Bacillales</taxon>
        <taxon>Paenibacillaceae</taxon>
        <taxon>Paenibacillus</taxon>
    </lineage>
</organism>
<dbReference type="InterPro" id="IPR029052">
    <property type="entry name" value="Metallo-depent_PP-like"/>
</dbReference>
<dbReference type="AlphaFoldDB" id="A0A972H022"/>
<gene>
    <name evidence="2" type="ORF">GC093_29370</name>
</gene>
<dbReference type="Pfam" id="PF00149">
    <property type="entry name" value="Metallophos"/>
    <property type="match status" value="1"/>
</dbReference>